<dbReference type="InterPro" id="IPR039420">
    <property type="entry name" value="WalR-like"/>
</dbReference>
<dbReference type="RefSeq" id="WP_154616693.1">
    <property type="nucleotide sequence ID" value="NZ_CP053660.1"/>
</dbReference>
<dbReference type="GO" id="GO:0006355">
    <property type="term" value="P:regulation of DNA-templated transcription"/>
    <property type="evidence" value="ECO:0007669"/>
    <property type="project" value="InterPro"/>
</dbReference>
<reference evidence="4 5" key="1">
    <citation type="submission" date="2019-10" db="EMBL/GenBank/DDBJ databases">
        <title>Nocardioides novel species isolated from the excrement of Marmot.</title>
        <authorList>
            <person name="Zhang G."/>
        </authorList>
    </citation>
    <scope>NUCLEOTIDE SEQUENCE [LARGE SCALE GENOMIC DNA]</scope>
    <source>
        <strain evidence="5">zg-579</strain>
    </source>
</reference>
<accession>A0A6I3JF80</accession>
<evidence type="ECO:0000256" key="2">
    <source>
        <dbReference type="ARBA" id="ARBA00023125"/>
    </source>
</evidence>
<evidence type="ECO:0000313" key="5">
    <source>
        <dbReference type="Proteomes" id="UP000433406"/>
    </source>
</evidence>
<dbReference type="CDD" id="cd06170">
    <property type="entry name" value="LuxR_C_like"/>
    <property type="match status" value="1"/>
</dbReference>
<dbReference type="PRINTS" id="PR00038">
    <property type="entry name" value="HTHLUXR"/>
</dbReference>
<keyword evidence="1" id="KW-0805">Transcription regulation</keyword>
<dbReference type="SUPFAM" id="SSF52172">
    <property type="entry name" value="CheY-like"/>
    <property type="match status" value="1"/>
</dbReference>
<dbReference type="PANTHER" id="PTHR43214:SF41">
    <property type="entry name" value="NITRATE_NITRITE RESPONSE REGULATOR PROTEIN NARP"/>
    <property type="match status" value="1"/>
</dbReference>
<keyword evidence="2 4" id="KW-0238">DNA-binding</keyword>
<evidence type="ECO:0000256" key="3">
    <source>
        <dbReference type="ARBA" id="ARBA00023163"/>
    </source>
</evidence>
<sequence length="222" mass="24415">MPNTRGPVRVAIVNDYELVVAGVAALLQPFSDRVEVVELDSQVPVLSDVDVVLYDSFGQVQGDQIDVEEILGRSGAKLAVFSWNVQPDLVQRSLENGASAYLSKAVGAEQLVELLERVRDGEVVTPDETSPEEAGSFGRWPGEELGLSQRESEVLALITQGLSNDEIGKHAYIGINTVKTYIRTLYRKIGVTRRSQAVAFGIDHGFRPDQVRHADGRTQRER</sequence>
<dbReference type="InterPro" id="IPR001789">
    <property type="entry name" value="Sig_transdc_resp-reg_receiver"/>
</dbReference>
<dbReference type="PANTHER" id="PTHR43214">
    <property type="entry name" value="TWO-COMPONENT RESPONSE REGULATOR"/>
    <property type="match status" value="1"/>
</dbReference>
<organism evidence="4 5">
    <name type="scientific">Nocardioides marmotae</name>
    <dbReference type="NCBI Taxonomy" id="2663857"/>
    <lineage>
        <taxon>Bacteria</taxon>
        <taxon>Bacillati</taxon>
        <taxon>Actinomycetota</taxon>
        <taxon>Actinomycetes</taxon>
        <taxon>Propionibacteriales</taxon>
        <taxon>Nocardioidaceae</taxon>
        <taxon>Nocardioides</taxon>
    </lineage>
</organism>
<gene>
    <name evidence="4" type="ORF">GGQ22_17765</name>
</gene>
<dbReference type="SUPFAM" id="SSF46894">
    <property type="entry name" value="C-terminal effector domain of the bipartite response regulators"/>
    <property type="match status" value="1"/>
</dbReference>
<keyword evidence="5" id="KW-1185">Reference proteome</keyword>
<dbReference type="PROSITE" id="PS50043">
    <property type="entry name" value="HTH_LUXR_2"/>
    <property type="match status" value="1"/>
</dbReference>
<evidence type="ECO:0000313" key="4">
    <source>
        <dbReference type="EMBL" id="MTB96926.1"/>
    </source>
</evidence>
<dbReference type="Proteomes" id="UP000433406">
    <property type="component" value="Unassembled WGS sequence"/>
</dbReference>
<dbReference type="PROSITE" id="PS50110">
    <property type="entry name" value="RESPONSE_REGULATORY"/>
    <property type="match status" value="1"/>
</dbReference>
<dbReference type="Gene3D" id="3.40.50.2300">
    <property type="match status" value="1"/>
</dbReference>
<dbReference type="EMBL" id="WLCI01000019">
    <property type="protein sequence ID" value="MTB96926.1"/>
    <property type="molecule type" value="Genomic_DNA"/>
</dbReference>
<keyword evidence="3" id="KW-0804">Transcription</keyword>
<evidence type="ECO:0000256" key="1">
    <source>
        <dbReference type="ARBA" id="ARBA00023015"/>
    </source>
</evidence>
<dbReference type="Pfam" id="PF00196">
    <property type="entry name" value="GerE"/>
    <property type="match status" value="1"/>
</dbReference>
<dbReference type="SMART" id="SM00421">
    <property type="entry name" value="HTH_LUXR"/>
    <property type="match status" value="1"/>
</dbReference>
<comment type="caution">
    <text evidence="4">The sequence shown here is derived from an EMBL/GenBank/DDBJ whole genome shotgun (WGS) entry which is preliminary data.</text>
</comment>
<dbReference type="InterPro" id="IPR011006">
    <property type="entry name" value="CheY-like_superfamily"/>
</dbReference>
<dbReference type="AlphaFoldDB" id="A0A6I3JF80"/>
<dbReference type="GO" id="GO:0003677">
    <property type="term" value="F:DNA binding"/>
    <property type="evidence" value="ECO:0007669"/>
    <property type="project" value="UniProtKB-KW"/>
</dbReference>
<protein>
    <submittedName>
        <fullName evidence="4">DNA-binding response regulator</fullName>
    </submittedName>
</protein>
<name>A0A6I3JF80_9ACTN</name>
<proteinExistence type="predicted"/>
<dbReference type="InterPro" id="IPR016032">
    <property type="entry name" value="Sig_transdc_resp-reg_C-effctor"/>
</dbReference>
<dbReference type="InterPro" id="IPR000792">
    <property type="entry name" value="Tscrpt_reg_LuxR_C"/>
</dbReference>
<dbReference type="GO" id="GO:0000160">
    <property type="term" value="P:phosphorelay signal transduction system"/>
    <property type="evidence" value="ECO:0007669"/>
    <property type="project" value="InterPro"/>
</dbReference>